<proteinExistence type="predicted"/>
<dbReference type="OrthoDB" id="40392at10239"/>
<keyword evidence="2" id="KW-1185">Reference proteome</keyword>
<protein>
    <submittedName>
        <fullName evidence="1">Uncharacterized protein ORF90</fullName>
    </submittedName>
</protein>
<reference evidence="1 2" key="1">
    <citation type="journal article" date="2011" name="MBio">
        <title>Evidence of a dominant lineage of Vibrio cholerae-specific lytic bacteriophages shed by cholera patients over a 10-year period in Dhaka, Bangladesh.</title>
        <authorList>
            <person name="Seed K.D."/>
            <person name="Bodi K.L."/>
            <person name="Kropinski A.M."/>
            <person name="Ackermann H.W."/>
            <person name="Calderwood S.B."/>
            <person name="Qadri F."/>
            <person name="Camilli A."/>
        </authorList>
    </citation>
    <scope>NUCLEOTIDE SEQUENCE [LARGE SCALE GENOMIC DNA]</scope>
</reference>
<name>F1D1B2_9CAUD</name>
<organism evidence="1 2">
    <name type="scientific">Vibrio phage ICP1</name>
    <dbReference type="NCBI Taxonomy" id="979525"/>
    <lineage>
        <taxon>Viruses</taxon>
        <taxon>Duplodnaviria</taxon>
        <taxon>Heunggongvirae</taxon>
        <taxon>Uroviricota</taxon>
        <taxon>Caudoviricetes</taxon>
        <taxon>Mohonavirus</taxon>
        <taxon>Mohonavirus ICP1</taxon>
    </lineage>
</organism>
<accession>F1D1B2</accession>
<gene>
    <name evidence="1" type="primary">ORF90</name>
</gene>
<evidence type="ECO:0000313" key="2">
    <source>
        <dbReference type="Proteomes" id="UP000007502"/>
    </source>
</evidence>
<dbReference type="Proteomes" id="UP000007502">
    <property type="component" value="Segment"/>
</dbReference>
<sequence>MFKHLIVLVILVLSASVYAKCPVEEVIYTPHWRENFTRFPAAERLYVVQKIDRGDFTILVLDGLQMVILGYKEEFNNIRKGVAMSKIAGEYFGRIDVDLGLTDLSGFPVDKEVWIPITVKDLRDMCSSEAAKDSFWVHRQK</sequence>
<dbReference type="GeneID" id="10228569"/>
<dbReference type="RefSeq" id="YP_004251031.1">
    <property type="nucleotide sequence ID" value="NC_015157.1"/>
</dbReference>
<dbReference type="KEGG" id="vg:10228569"/>
<evidence type="ECO:0000313" key="1">
    <source>
        <dbReference type="EMBL" id="ADX87906.1"/>
    </source>
</evidence>
<dbReference type="EMBL" id="HQ641347">
    <property type="protein sequence ID" value="ADX87906.1"/>
    <property type="molecule type" value="Genomic_DNA"/>
</dbReference>